<dbReference type="InterPro" id="IPR029044">
    <property type="entry name" value="Nucleotide-diphossugar_trans"/>
</dbReference>
<accession>A0A7Y0EUY5</accession>
<feature type="domain" description="Galactofuranosyltransferase-2 C-terminal" evidence="1">
    <location>
        <begin position="424"/>
        <end position="633"/>
    </location>
</feature>
<evidence type="ECO:0000313" key="3">
    <source>
        <dbReference type="Proteomes" id="UP000529710"/>
    </source>
</evidence>
<dbReference type="EMBL" id="JAAIIF010000018">
    <property type="protein sequence ID" value="NMM96899.1"/>
    <property type="molecule type" value="Genomic_DNA"/>
</dbReference>
<dbReference type="SUPFAM" id="SSF53448">
    <property type="entry name" value="Nucleotide-diphospho-sugar transferases"/>
    <property type="match status" value="1"/>
</dbReference>
<keyword evidence="2" id="KW-0808">Transferase</keyword>
<reference evidence="2 3" key="1">
    <citation type="submission" date="2020-02" db="EMBL/GenBank/DDBJ databases">
        <title>Characterization of phylogenetic diversity of novel bifidobacterial species isolated in Czech ZOOs.</title>
        <authorList>
            <person name="Lugli G.A."/>
            <person name="Vera N.B."/>
            <person name="Ventura M."/>
        </authorList>
    </citation>
    <scope>NUCLEOTIDE SEQUENCE [LARGE SCALE GENOMIC DNA]</scope>
    <source>
        <strain evidence="2 3">DSM 109960</strain>
    </source>
</reference>
<dbReference type="GO" id="GO:0016740">
    <property type="term" value="F:transferase activity"/>
    <property type="evidence" value="ECO:0007669"/>
    <property type="project" value="UniProtKB-KW"/>
</dbReference>
<keyword evidence="3" id="KW-1185">Reference proteome</keyword>
<proteinExistence type="predicted"/>
<evidence type="ECO:0000259" key="1">
    <source>
        <dbReference type="Pfam" id="PF19320"/>
    </source>
</evidence>
<gene>
    <name evidence="2" type="ORF">G1C98_1637</name>
</gene>
<dbReference type="AlphaFoldDB" id="A0A7Y0EUY5"/>
<organism evidence="2 3">
    <name type="scientific">Bifidobacterium erythrocebi</name>
    <dbReference type="NCBI Taxonomy" id="2675325"/>
    <lineage>
        <taxon>Bacteria</taxon>
        <taxon>Bacillati</taxon>
        <taxon>Actinomycetota</taxon>
        <taxon>Actinomycetes</taxon>
        <taxon>Bifidobacteriales</taxon>
        <taxon>Bifidobacteriaceae</taxon>
        <taxon>Bifidobacterium</taxon>
    </lineage>
</organism>
<dbReference type="Pfam" id="PF19320">
    <property type="entry name" value="GlfT2_domain3"/>
    <property type="match status" value="1"/>
</dbReference>
<comment type="caution">
    <text evidence="2">The sequence shown here is derived from an EMBL/GenBank/DDBJ whole genome shotgun (WGS) entry which is preliminary data.</text>
</comment>
<dbReference type="Gene3D" id="3.90.550.60">
    <property type="match status" value="1"/>
</dbReference>
<dbReference type="InterPro" id="IPR045699">
    <property type="entry name" value="GlfT2_C"/>
</dbReference>
<dbReference type="Proteomes" id="UP000529710">
    <property type="component" value="Unassembled WGS sequence"/>
</dbReference>
<sequence length="639" mass="72842">MLVDLSRPVWKPSLASCAILPLFVKSPSYSGVGADSLTIGSHSYADFMTYFGAFSLKKWRLYTGVGDLMPVLVLESSSPVHITLTEMLYRRLEKRVIREVDDAPLRTQDGWYRYVVSYPEGLDAQLVAFTVTTGDASASLRNVSYCADVPKRRDVRIEIATTTYLKEQQVTNNIDMIRRELLEQEEWRDRFHLTVVDNGRTLPDSVCAGNPAITLIPNGNVGGAGGFAAGMMHAVESGWATHVLLMDDDVTVCPESFKRSLRLLEYASDEYATATIAGAMLSTANFEMQQEDIGVIRPERSLRPFKPRLIMDREYDITFNEELIPASGTEGLYSAWWYSCFPVQRIKENGLPIPLFYRRDDVEYATRIQEKEPLKFITLNGVCVWHDAFDLRWNAAVEVYLATRNMLIQEAFTPDAGYSMPAMIQLMRDNLIKHGRRFDYASMELTCDAIEDYLKGPEYYRHPVGEKLFKQARAKAEKLQPLAQVPGAPDAIDIFELEQTANDENVVPEVVEPVETGNGGIVRRIARRITRSVRPQKTETAPRQESFDRNKMVIIPNDGWCRPWRIMQHAGKALAVDTTGQHAVMRVRDDQRNAELRNRFEHLAQQLSEDTTVRQAYRDSREEMTSFEFWHGYLEEAKR</sequence>
<dbReference type="RefSeq" id="WP_169080786.1">
    <property type="nucleotide sequence ID" value="NZ_JAAIIF010000018.1"/>
</dbReference>
<evidence type="ECO:0000313" key="2">
    <source>
        <dbReference type="EMBL" id="NMM96899.1"/>
    </source>
</evidence>
<name>A0A7Y0EUY5_9BIFI</name>
<protein>
    <submittedName>
        <fullName evidence="2">dTDP-rhamnosyl transferase RfbF</fullName>
    </submittedName>
</protein>